<dbReference type="GO" id="GO:0005524">
    <property type="term" value="F:ATP binding"/>
    <property type="evidence" value="ECO:0007669"/>
    <property type="project" value="UniProtKB-KW"/>
</dbReference>
<evidence type="ECO:0000256" key="4">
    <source>
        <dbReference type="ARBA" id="ARBA00022679"/>
    </source>
</evidence>
<evidence type="ECO:0000256" key="5">
    <source>
        <dbReference type="ARBA" id="ARBA00022741"/>
    </source>
</evidence>
<dbReference type="EMBL" id="CAFAAC010000010">
    <property type="protein sequence ID" value="CAB4781221.1"/>
    <property type="molecule type" value="Genomic_DNA"/>
</dbReference>
<dbReference type="Gene3D" id="1.20.5.1930">
    <property type="match status" value="1"/>
</dbReference>
<sequence>MTSLERIHLAQELHDGIAQDLVAIGYSLDALLAKPDASTASKREIRRLRFLISTIIEKVRDEMFDLRNTPASTFAHDIELQAQSLLIPFTLEQSQYTSMWVDTDLRRIQIHKIVREIFRNIAEHSKASNVSVILKSTSQNFTLIVSDDGIGGVSEANFGMGLLGAFERAVETGITIGYTSDVSGTTFTVESSHDQ</sequence>
<reference evidence="11" key="1">
    <citation type="submission" date="2020-05" db="EMBL/GenBank/DDBJ databases">
        <authorList>
            <person name="Chiriac C."/>
            <person name="Salcher M."/>
            <person name="Ghai R."/>
            <person name="Kavagutti S V."/>
        </authorList>
    </citation>
    <scope>NUCLEOTIDE SEQUENCE</scope>
</reference>
<evidence type="ECO:0000313" key="9">
    <source>
        <dbReference type="EMBL" id="CAB4781221.1"/>
    </source>
</evidence>
<keyword evidence="7" id="KW-0067">ATP-binding</keyword>
<evidence type="ECO:0000313" key="11">
    <source>
        <dbReference type="EMBL" id="CAB4981099.1"/>
    </source>
</evidence>
<dbReference type="EC" id="2.7.13.3" evidence="2"/>
<dbReference type="PANTHER" id="PTHR24421">
    <property type="entry name" value="NITRATE/NITRITE SENSOR PROTEIN NARX-RELATED"/>
    <property type="match status" value="1"/>
</dbReference>
<dbReference type="EMBL" id="CAFBPP010000003">
    <property type="protein sequence ID" value="CAB5009694.1"/>
    <property type="molecule type" value="Genomic_DNA"/>
</dbReference>
<evidence type="ECO:0000313" key="10">
    <source>
        <dbReference type="EMBL" id="CAB4894519.1"/>
    </source>
</evidence>
<keyword evidence="5" id="KW-0547">Nucleotide-binding</keyword>
<dbReference type="GO" id="GO:0016020">
    <property type="term" value="C:membrane"/>
    <property type="evidence" value="ECO:0007669"/>
    <property type="project" value="InterPro"/>
</dbReference>
<dbReference type="PANTHER" id="PTHR24421:SF10">
    <property type="entry name" value="NITRATE_NITRITE SENSOR PROTEIN NARQ"/>
    <property type="match status" value="1"/>
</dbReference>
<keyword evidence="3" id="KW-0597">Phosphoprotein</keyword>
<organism evidence="11">
    <name type="scientific">freshwater metagenome</name>
    <dbReference type="NCBI Taxonomy" id="449393"/>
    <lineage>
        <taxon>unclassified sequences</taxon>
        <taxon>metagenomes</taxon>
        <taxon>ecological metagenomes</taxon>
    </lineage>
</organism>
<dbReference type="Pfam" id="PF07730">
    <property type="entry name" value="HisKA_3"/>
    <property type="match status" value="1"/>
</dbReference>
<dbReference type="SUPFAM" id="SSF55874">
    <property type="entry name" value="ATPase domain of HSP90 chaperone/DNA topoisomerase II/histidine kinase"/>
    <property type="match status" value="1"/>
</dbReference>
<protein>
    <recommendedName>
        <fullName evidence="2">histidine kinase</fullName>
        <ecNumber evidence="2">2.7.13.3</ecNumber>
    </recommendedName>
</protein>
<accession>A0A6J7MR96</accession>
<dbReference type="InterPro" id="IPR011712">
    <property type="entry name" value="Sig_transdc_His_kin_sub3_dim/P"/>
</dbReference>
<feature type="domain" description="Histidine kinase/HSP90-like ATPase" evidence="8">
    <location>
        <begin position="105"/>
        <end position="195"/>
    </location>
</feature>
<dbReference type="EMBL" id="CAFBOP010000009">
    <property type="protein sequence ID" value="CAB4981099.1"/>
    <property type="molecule type" value="Genomic_DNA"/>
</dbReference>
<dbReference type="Gene3D" id="3.30.565.10">
    <property type="entry name" value="Histidine kinase-like ATPase, C-terminal domain"/>
    <property type="match status" value="1"/>
</dbReference>
<evidence type="ECO:0000259" key="8">
    <source>
        <dbReference type="SMART" id="SM00387"/>
    </source>
</evidence>
<gene>
    <name evidence="9" type="ORF">UFOPK2967_00309</name>
    <name evidence="10" type="ORF">UFOPK3587_00112</name>
    <name evidence="11" type="ORF">UFOPK3984_00391</name>
    <name evidence="12" type="ORF">UFOPK4114_00178</name>
</gene>
<dbReference type="GO" id="GO:0000155">
    <property type="term" value="F:phosphorelay sensor kinase activity"/>
    <property type="evidence" value="ECO:0007669"/>
    <property type="project" value="InterPro"/>
</dbReference>
<keyword evidence="6" id="KW-0418">Kinase</keyword>
<evidence type="ECO:0000256" key="6">
    <source>
        <dbReference type="ARBA" id="ARBA00022777"/>
    </source>
</evidence>
<comment type="catalytic activity">
    <reaction evidence="1">
        <text>ATP + protein L-histidine = ADP + protein N-phospho-L-histidine.</text>
        <dbReference type="EC" id="2.7.13.3"/>
    </reaction>
</comment>
<proteinExistence type="predicted"/>
<evidence type="ECO:0000256" key="1">
    <source>
        <dbReference type="ARBA" id="ARBA00000085"/>
    </source>
</evidence>
<evidence type="ECO:0000256" key="7">
    <source>
        <dbReference type="ARBA" id="ARBA00022840"/>
    </source>
</evidence>
<dbReference type="Pfam" id="PF02518">
    <property type="entry name" value="HATPase_c"/>
    <property type="match status" value="1"/>
</dbReference>
<keyword evidence="4" id="KW-0808">Transferase</keyword>
<name>A0A6J7MR96_9ZZZZ</name>
<dbReference type="InterPro" id="IPR050482">
    <property type="entry name" value="Sensor_HK_TwoCompSys"/>
</dbReference>
<evidence type="ECO:0000256" key="3">
    <source>
        <dbReference type="ARBA" id="ARBA00022553"/>
    </source>
</evidence>
<dbReference type="SMART" id="SM00387">
    <property type="entry name" value="HATPase_c"/>
    <property type="match status" value="1"/>
</dbReference>
<evidence type="ECO:0000256" key="2">
    <source>
        <dbReference type="ARBA" id="ARBA00012438"/>
    </source>
</evidence>
<dbReference type="InterPro" id="IPR003594">
    <property type="entry name" value="HATPase_dom"/>
</dbReference>
<dbReference type="EMBL" id="CAFBMN010000003">
    <property type="protein sequence ID" value="CAB4894519.1"/>
    <property type="molecule type" value="Genomic_DNA"/>
</dbReference>
<dbReference type="InterPro" id="IPR036890">
    <property type="entry name" value="HATPase_C_sf"/>
</dbReference>
<evidence type="ECO:0000313" key="12">
    <source>
        <dbReference type="EMBL" id="CAB5009694.1"/>
    </source>
</evidence>
<dbReference type="AlphaFoldDB" id="A0A6J7MR96"/>
<dbReference type="GO" id="GO:0046983">
    <property type="term" value="F:protein dimerization activity"/>
    <property type="evidence" value="ECO:0007669"/>
    <property type="project" value="InterPro"/>
</dbReference>